<dbReference type="Ensembl" id="ENSMUST00000233179.2">
    <property type="protein sequence ID" value="ENSMUSP00000156941.2"/>
    <property type="gene ID" value="ENSMUSG00000058685.8"/>
</dbReference>
<keyword evidence="1" id="KW-0732">Signal</keyword>
<sequence>MFVFMGVFLLLNITLLMANFIDPRCFWRINLDETTDEYLGLSCAFILAAVQTPIEKDYFNKTLNVLIQLGGVFKFLELPEQLLISTSPYAYLWTFPICVQ</sequence>
<feature type="signal peptide" evidence="1">
    <location>
        <begin position="1"/>
        <end position="18"/>
    </location>
</feature>
<dbReference type="AlphaFoldDB" id="A0A3B2W4H2"/>
<dbReference type="VEuPathDB" id="HostDB:ENSMUSG00000058685"/>
<proteinExistence type="predicted"/>
<dbReference type="Proteomes" id="UP000000589">
    <property type="component" value="Chromosome 7"/>
</dbReference>
<dbReference type="MGI" id="MGI:3757937">
    <property type="gene designation" value="Vmn2r51"/>
</dbReference>
<gene>
    <name evidence="2 3" type="primary">Vmn2r51</name>
</gene>
<dbReference type="GeneTree" id="ENSGT00950000182788"/>
<reference evidence="2" key="3">
    <citation type="submission" date="2025-08" db="UniProtKB">
        <authorList>
            <consortium name="Ensembl"/>
        </authorList>
    </citation>
    <scope>IDENTIFICATION</scope>
    <source>
        <strain evidence="2">C57BL/6J</strain>
    </source>
</reference>
<reference evidence="2" key="4">
    <citation type="submission" date="2025-09" db="UniProtKB">
        <authorList>
            <consortium name="Ensembl"/>
        </authorList>
    </citation>
    <scope>IDENTIFICATION</scope>
    <source>
        <strain evidence="2">C57BL/6J</strain>
    </source>
</reference>
<evidence type="ECO:0000313" key="2">
    <source>
        <dbReference type="Ensembl" id="ENSMUSP00000156941.2"/>
    </source>
</evidence>
<keyword evidence="4" id="KW-1185">Reference proteome</keyword>
<name>A0A3B2W4H2_MOUSE</name>
<evidence type="ECO:0000256" key="1">
    <source>
        <dbReference type="SAM" id="SignalP"/>
    </source>
</evidence>
<dbReference type="Bgee" id="ENSMUSG00000058685">
    <property type="expression patterns" value="Expressed in animal zygote and 3 other cell types or tissues"/>
</dbReference>
<feature type="chain" id="PRO_5017366132" evidence="1">
    <location>
        <begin position="19"/>
        <end position="100"/>
    </location>
</feature>
<evidence type="ECO:0000313" key="3">
    <source>
        <dbReference type="MGI" id="MGI:3757937"/>
    </source>
</evidence>
<reference evidence="2 4" key="2">
    <citation type="journal article" date="2011" name="PLoS Biol.">
        <title>Modernizing reference genome assemblies.</title>
        <authorList>
            <person name="Church D.M."/>
            <person name="Schneider V.A."/>
            <person name="Graves T."/>
            <person name="Auger K."/>
            <person name="Cunningham F."/>
            <person name="Bouk N."/>
            <person name="Chen H.C."/>
            <person name="Agarwala R."/>
            <person name="McLaren W.M."/>
            <person name="Ritchie G.R."/>
            <person name="Albracht D."/>
            <person name="Kremitzki M."/>
            <person name="Rock S."/>
            <person name="Kotkiewicz H."/>
            <person name="Kremitzki C."/>
            <person name="Wollam A."/>
            <person name="Trani L."/>
            <person name="Fulton L."/>
            <person name="Fulton R."/>
            <person name="Matthews L."/>
            <person name="Whitehead S."/>
            <person name="Chow W."/>
            <person name="Torrance J."/>
            <person name="Dunn M."/>
            <person name="Harden G."/>
            <person name="Threadgold G."/>
            <person name="Wood J."/>
            <person name="Collins J."/>
            <person name="Heath P."/>
            <person name="Griffiths G."/>
            <person name="Pelan S."/>
            <person name="Grafham D."/>
            <person name="Eichler E.E."/>
            <person name="Weinstock G."/>
            <person name="Mardis E.R."/>
            <person name="Wilson R.K."/>
            <person name="Howe K."/>
            <person name="Flicek P."/>
            <person name="Hubbard T."/>
        </authorList>
    </citation>
    <scope>NUCLEOTIDE SEQUENCE [LARGE SCALE GENOMIC DNA]</scope>
    <source>
        <strain evidence="2 4">C57BL/6J</strain>
    </source>
</reference>
<dbReference type="AGR" id="MGI:3757937"/>
<accession>A0A3B2W4H2</accession>
<protein>
    <submittedName>
        <fullName evidence="2">Vomeronasal 2, receptor 51</fullName>
    </submittedName>
</protein>
<evidence type="ECO:0000313" key="4">
    <source>
        <dbReference type="Proteomes" id="UP000000589"/>
    </source>
</evidence>
<dbReference type="ExpressionAtlas" id="A0A3B2W4H2">
    <property type="expression patterns" value="baseline and differential"/>
</dbReference>
<reference evidence="2 4" key="1">
    <citation type="journal article" date="2009" name="PLoS Biol.">
        <title>Lineage-specific biology revealed by a finished genome assembly of the mouse.</title>
        <authorList>
            <consortium name="Mouse Genome Sequencing Consortium"/>
            <person name="Church D.M."/>
            <person name="Goodstadt L."/>
            <person name="Hillier L.W."/>
            <person name="Zody M.C."/>
            <person name="Goldstein S."/>
            <person name="She X."/>
            <person name="Bult C.J."/>
            <person name="Agarwala R."/>
            <person name="Cherry J.L."/>
            <person name="DiCuccio M."/>
            <person name="Hlavina W."/>
            <person name="Kapustin Y."/>
            <person name="Meric P."/>
            <person name="Maglott D."/>
            <person name="Birtle Z."/>
            <person name="Marques A.C."/>
            <person name="Graves T."/>
            <person name="Zhou S."/>
            <person name="Teague B."/>
            <person name="Potamousis K."/>
            <person name="Churas C."/>
            <person name="Place M."/>
            <person name="Herschleb J."/>
            <person name="Runnheim R."/>
            <person name="Forrest D."/>
            <person name="Amos-Landgraf J."/>
            <person name="Schwartz D.C."/>
            <person name="Cheng Z."/>
            <person name="Lindblad-Toh K."/>
            <person name="Eichler E.E."/>
            <person name="Ponting C.P."/>
        </authorList>
    </citation>
    <scope>NUCLEOTIDE SEQUENCE [LARGE SCALE GENOMIC DNA]</scope>
    <source>
        <strain evidence="2 4">C57BL/6J</strain>
    </source>
</reference>
<organism evidence="2 4">
    <name type="scientific">Mus musculus</name>
    <name type="common">Mouse</name>
    <dbReference type="NCBI Taxonomy" id="10090"/>
    <lineage>
        <taxon>Eukaryota</taxon>
        <taxon>Metazoa</taxon>
        <taxon>Chordata</taxon>
        <taxon>Craniata</taxon>
        <taxon>Vertebrata</taxon>
        <taxon>Euteleostomi</taxon>
        <taxon>Mammalia</taxon>
        <taxon>Eutheria</taxon>
        <taxon>Euarchontoglires</taxon>
        <taxon>Glires</taxon>
        <taxon>Rodentia</taxon>
        <taxon>Myomorpha</taxon>
        <taxon>Muroidea</taxon>
        <taxon>Muridae</taxon>
        <taxon>Murinae</taxon>
        <taxon>Mus</taxon>
        <taxon>Mus</taxon>
    </lineage>
</organism>